<keyword evidence="2" id="KW-1185">Reference proteome</keyword>
<dbReference type="EMBL" id="CAUYUJ010019993">
    <property type="protein sequence ID" value="CAK0895128.1"/>
    <property type="molecule type" value="Genomic_DNA"/>
</dbReference>
<comment type="caution">
    <text evidence="1">The sequence shown here is derived from an EMBL/GenBank/DDBJ whole genome shotgun (WGS) entry which is preliminary data.</text>
</comment>
<protein>
    <submittedName>
        <fullName evidence="1">Uncharacterized protein</fullName>
    </submittedName>
</protein>
<accession>A0ABN9XB62</accession>
<name>A0ABN9XB62_9DINO</name>
<dbReference type="Proteomes" id="UP001189429">
    <property type="component" value="Unassembled WGS sequence"/>
</dbReference>
<reference evidence="1" key="1">
    <citation type="submission" date="2023-10" db="EMBL/GenBank/DDBJ databases">
        <authorList>
            <person name="Chen Y."/>
            <person name="Shah S."/>
            <person name="Dougan E. K."/>
            <person name="Thang M."/>
            <person name="Chan C."/>
        </authorList>
    </citation>
    <scope>NUCLEOTIDE SEQUENCE [LARGE SCALE GENOMIC DNA]</scope>
</reference>
<evidence type="ECO:0000313" key="1">
    <source>
        <dbReference type="EMBL" id="CAK0895128.1"/>
    </source>
</evidence>
<evidence type="ECO:0000313" key="2">
    <source>
        <dbReference type="Proteomes" id="UP001189429"/>
    </source>
</evidence>
<proteinExistence type="predicted"/>
<sequence length="138" mass="15100">MVVMHGCPSGELFAAVCGAVPVDYAPKQQARDGEDYLYFMLAGLAEGDFQVWTDCEGTPGCVWDRWPSVSSGNPRAHLWSRVWHVFEDGLTAHKTLGHASFNDIVEGRSAHFERGKQARGSIREAWSGVTSVGRQCSG</sequence>
<gene>
    <name evidence="1" type="ORF">PCOR1329_LOCUS73966</name>
</gene>
<organism evidence="1 2">
    <name type="scientific">Prorocentrum cordatum</name>
    <dbReference type="NCBI Taxonomy" id="2364126"/>
    <lineage>
        <taxon>Eukaryota</taxon>
        <taxon>Sar</taxon>
        <taxon>Alveolata</taxon>
        <taxon>Dinophyceae</taxon>
        <taxon>Prorocentrales</taxon>
        <taxon>Prorocentraceae</taxon>
        <taxon>Prorocentrum</taxon>
    </lineage>
</organism>